<dbReference type="GO" id="GO:0005261">
    <property type="term" value="F:monoatomic cation channel activity"/>
    <property type="evidence" value="ECO:0007669"/>
    <property type="project" value="TreeGrafter"/>
</dbReference>
<name>A0A553PF69_TIGCA</name>
<keyword evidence="2 5" id="KW-0812">Transmembrane</keyword>
<dbReference type="Proteomes" id="UP000318571">
    <property type="component" value="Chromosome 5"/>
</dbReference>
<comment type="caution">
    <text evidence="7">The sequence shown here is derived from an EMBL/GenBank/DDBJ whole genome shotgun (WGS) entry which is preliminary data.</text>
</comment>
<evidence type="ECO:0000256" key="1">
    <source>
        <dbReference type="ARBA" id="ARBA00004141"/>
    </source>
</evidence>
<dbReference type="Pfam" id="PF00520">
    <property type="entry name" value="Ion_trans"/>
    <property type="match status" value="1"/>
</dbReference>
<feature type="transmembrane region" description="Helical" evidence="5">
    <location>
        <begin position="33"/>
        <end position="52"/>
    </location>
</feature>
<comment type="subcellular location">
    <subcellularLocation>
        <location evidence="1">Membrane</location>
        <topology evidence="1">Multi-pass membrane protein</topology>
    </subcellularLocation>
</comment>
<feature type="transmembrane region" description="Helical" evidence="5">
    <location>
        <begin position="261"/>
        <end position="284"/>
    </location>
</feature>
<dbReference type="InterPro" id="IPR005821">
    <property type="entry name" value="Ion_trans_dom"/>
</dbReference>
<evidence type="ECO:0000256" key="5">
    <source>
        <dbReference type="SAM" id="Phobius"/>
    </source>
</evidence>
<keyword evidence="8" id="KW-1185">Reference proteome</keyword>
<feature type="transmembrane region" description="Helical" evidence="5">
    <location>
        <begin position="64"/>
        <end position="82"/>
    </location>
</feature>
<dbReference type="OMA" id="MMDKMYE"/>
<reference evidence="7 8" key="1">
    <citation type="journal article" date="2018" name="Nat. Ecol. Evol.">
        <title>Genomic signatures of mitonuclear coevolution across populations of Tigriopus californicus.</title>
        <authorList>
            <person name="Barreto F.S."/>
            <person name="Watson E.T."/>
            <person name="Lima T.G."/>
            <person name="Willett C.S."/>
            <person name="Edmands S."/>
            <person name="Li W."/>
            <person name="Burton R.S."/>
        </authorList>
    </citation>
    <scope>NUCLEOTIDE SEQUENCE [LARGE SCALE GENOMIC DNA]</scope>
    <source>
        <strain evidence="7 8">San Diego</strain>
    </source>
</reference>
<evidence type="ECO:0000259" key="6">
    <source>
        <dbReference type="Pfam" id="PF00520"/>
    </source>
</evidence>
<gene>
    <name evidence="7" type="ORF">TCAL_13505</name>
</gene>
<evidence type="ECO:0000313" key="8">
    <source>
        <dbReference type="Proteomes" id="UP000318571"/>
    </source>
</evidence>
<dbReference type="GO" id="GO:0030001">
    <property type="term" value="P:metal ion transport"/>
    <property type="evidence" value="ECO:0007669"/>
    <property type="project" value="TreeGrafter"/>
</dbReference>
<dbReference type="EMBL" id="VCGU01000004">
    <property type="protein sequence ID" value="TRY76337.1"/>
    <property type="molecule type" value="Genomic_DNA"/>
</dbReference>
<keyword evidence="4 5" id="KW-0472">Membrane</keyword>
<dbReference type="GO" id="GO:0005886">
    <property type="term" value="C:plasma membrane"/>
    <property type="evidence" value="ECO:0007669"/>
    <property type="project" value="TreeGrafter"/>
</dbReference>
<dbReference type="PANTHER" id="PTHR13800:SF1">
    <property type="entry name" value="TRANSIENT RECEPTOR POTENTIAL CATION CHANNEL TRPM"/>
    <property type="match status" value="1"/>
</dbReference>
<feature type="domain" description="Ion transport" evidence="6">
    <location>
        <begin position="36"/>
        <end position="290"/>
    </location>
</feature>
<dbReference type="AlphaFoldDB" id="A0A553PF69"/>
<evidence type="ECO:0000256" key="4">
    <source>
        <dbReference type="ARBA" id="ARBA00023136"/>
    </source>
</evidence>
<feature type="transmembrane region" description="Helical" evidence="5">
    <location>
        <begin position="103"/>
        <end position="121"/>
    </location>
</feature>
<accession>A0A553PF69</accession>
<dbReference type="STRING" id="6832.A0A553PF69"/>
<evidence type="ECO:0000313" key="7">
    <source>
        <dbReference type="EMBL" id="TRY76337.1"/>
    </source>
</evidence>
<organism evidence="7 8">
    <name type="scientific">Tigriopus californicus</name>
    <name type="common">Marine copepod</name>
    <dbReference type="NCBI Taxonomy" id="6832"/>
    <lineage>
        <taxon>Eukaryota</taxon>
        <taxon>Metazoa</taxon>
        <taxon>Ecdysozoa</taxon>
        <taxon>Arthropoda</taxon>
        <taxon>Crustacea</taxon>
        <taxon>Multicrustacea</taxon>
        <taxon>Hexanauplia</taxon>
        <taxon>Copepoda</taxon>
        <taxon>Harpacticoida</taxon>
        <taxon>Harpacticidae</taxon>
        <taxon>Tigriopus</taxon>
    </lineage>
</organism>
<proteinExistence type="predicted"/>
<sequence>MVFLDPQCQRDGGGKLNPYQKLYVFWKCPMTKFCAWFLSFISLAVLHSYVALYSYRWEFLPSEWALYLWYLVLMVTEIREVFEQRATGMRNKLRIHWNSIWNIFDICLLVFSLFNFILKNFESTFWLSRILFACNSIPVYFQLFRYYHASIKLGPKLVILTDMLPEILTFVLLLAIFMLAYGVASQALINPYRRHEWSGFPGLLYDIFLLPYWQMYGELSLDELTIKDVPPCSVNATFEDYCYRTDIERIEDYRYVMPVLLALYMLFANVLLMNLLIAVFSSVFEQIHNNSMGVWKWEMCRLMEDFDQRTTLAPPFNILEQIYFLLKSTWKRCCRREKEDLDLYLNEANLSLKVFEKTCLSLFWSRKQSQTNDNITSRLKTVEEKTDAILSKFDIPPDWIDPSLVPNYQTENSHAKIQRILTLRAQDHQPVDPNGNQLATLKEDVSDLKTRMKQIERVLHSILRAVEKPKRE</sequence>
<feature type="transmembrane region" description="Helical" evidence="5">
    <location>
        <begin position="167"/>
        <end position="189"/>
    </location>
</feature>
<evidence type="ECO:0000256" key="2">
    <source>
        <dbReference type="ARBA" id="ARBA00022692"/>
    </source>
</evidence>
<dbReference type="InterPro" id="IPR050927">
    <property type="entry name" value="TRPM"/>
</dbReference>
<evidence type="ECO:0000256" key="3">
    <source>
        <dbReference type="ARBA" id="ARBA00022989"/>
    </source>
</evidence>
<dbReference type="PANTHER" id="PTHR13800">
    <property type="entry name" value="TRANSIENT RECEPTOR POTENTIAL CATION CHANNEL, SUBFAMILY M, MEMBER 6"/>
    <property type="match status" value="1"/>
</dbReference>
<protein>
    <recommendedName>
        <fullName evidence="6">Ion transport domain-containing protein</fullName>
    </recommendedName>
</protein>
<keyword evidence="3 5" id="KW-1133">Transmembrane helix</keyword>